<feature type="transmembrane region" description="Helical" evidence="2">
    <location>
        <begin position="212"/>
        <end position="234"/>
    </location>
</feature>
<reference evidence="3" key="1">
    <citation type="submission" date="2020-11" db="EMBL/GenBank/DDBJ databases">
        <title>Sequencing the genomes of 1000 actinobacteria strains.</title>
        <authorList>
            <person name="Klenk H.-P."/>
        </authorList>
    </citation>
    <scope>NUCLEOTIDE SEQUENCE</scope>
    <source>
        <strain evidence="3">DSM 45356</strain>
    </source>
</reference>
<dbReference type="RefSeq" id="WP_197003510.1">
    <property type="nucleotide sequence ID" value="NZ_JADOUF010000001.1"/>
</dbReference>
<proteinExistence type="predicted"/>
<organism evidence="3 4">
    <name type="scientific">Longispora fulva</name>
    <dbReference type="NCBI Taxonomy" id="619741"/>
    <lineage>
        <taxon>Bacteria</taxon>
        <taxon>Bacillati</taxon>
        <taxon>Actinomycetota</taxon>
        <taxon>Actinomycetes</taxon>
        <taxon>Micromonosporales</taxon>
        <taxon>Micromonosporaceae</taxon>
        <taxon>Longispora</taxon>
    </lineage>
</organism>
<evidence type="ECO:0000256" key="2">
    <source>
        <dbReference type="SAM" id="Phobius"/>
    </source>
</evidence>
<evidence type="ECO:0000256" key="1">
    <source>
        <dbReference type="SAM" id="MobiDB-lite"/>
    </source>
</evidence>
<keyword evidence="2" id="KW-1133">Transmembrane helix</keyword>
<feature type="region of interest" description="Disordered" evidence="1">
    <location>
        <begin position="720"/>
        <end position="758"/>
    </location>
</feature>
<feature type="transmembrane region" description="Helical" evidence="2">
    <location>
        <begin position="171"/>
        <end position="200"/>
    </location>
</feature>
<keyword evidence="2" id="KW-0812">Transmembrane</keyword>
<feature type="region of interest" description="Disordered" evidence="1">
    <location>
        <begin position="1982"/>
        <end position="2008"/>
    </location>
</feature>
<dbReference type="Proteomes" id="UP000622552">
    <property type="component" value="Unassembled WGS sequence"/>
</dbReference>
<accession>A0A8J7KWG5</accession>
<keyword evidence="4" id="KW-1185">Reference proteome</keyword>
<keyword evidence="2" id="KW-0472">Membrane</keyword>
<gene>
    <name evidence="3" type="ORF">IW245_002741</name>
</gene>
<dbReference type="EMBL" id="JADOUF010000001">
    <property type="protein sequence ID" value="MBG6136547.1"/>
    <property type="molecule type" value="Genomic_DNA"/>
</dbReference>
<feature type="region of interest" description="Disordered" evidence="1">
    <location>
        <begin position="852"/>
        <end position="886"/>
    </location>
</feature>
<protein>
    <submittedName>
        <fullName evidence="3">Uncharacterized protein</fullName>
    </submittedName>
</protein>
<feature type="compositionally biased region" description="Basic and acidic residues" evidence="1">
    <location>
        <begin position="1875"/>
        <end position="1900"/>
    </location>
</feature>
<evidence type="ECO:0000313" key="3">
    <source>
        <dbReference type="EMBL" id="MBG6136547.1"/>
    </source>
</evidence>
<comment type="caution">
    <text evidence="3">The sequence shown here is derived from an EMBL/GenBank/DDBJ whole genome shotgun (WGS) entry which is preliminary data.</text>
</comment>
<evidence type="ECO:0000313" key="4">
    <source>
        <dbReference type="Proteomes" id="UP000622552"/>
    </source>
</evidence>
<sequence length="2641" mass="278518">MALRPSDWTVLGLHADPTPGDPARIDEVITSVRDLGQAARDVDTGLAAVLNKAGPEAFAGKTADALREKISGRLRGFVVSIAEAFEWTTGALTTYVAALRDEQWRADNALSQGRGLPKGDPQLTTLATTARTAGTSQDTAARTARTKIVEAYRNIKSPVSGCDEFWEIFKWIAIALILPALVFGGPIALVAIGVNLTLFIKTAVDFANGKASALEFFLSALGIIAPTTRAVPIFQLIASGSKFVWNGLKAGAITLFRFVGDGFRNLVSHPFLLFPGLHDLAMVHGSWLKGGALWLRGGLTALPKFALTTLTRGGLVVVNGVRAIPGVVAAVPGAFSRFGSSTLTFLNREFGGNRWLRLFLPAEADELHLGVWNATRLAVVDRGVFGRSLFGLPRPHVPLPEQHVDAGHFDLSTLRSGQLSVPPAVQTPHLGAIGVGHLALPTPQNLHLGTSFGETIKLGGDAVRTLDSVMMSPVDTLSRARIGGMGEIGAGHTLVGTDHAAGISSALHLHPGESPAAHLASSPGVSLTGLTPHTTISPSTLLSTPSGLHVPASAVLGDVGGAAGVRTLPGADIAAGFGAGRTSTPVHALVDSTPTSVAVTHTPLSGAPGLHGAGPSPAVLASFDLLAGGSTATHTLTGAPGGLHGAGGRIADHTGQAVGARHVSLDLPPVVGREPAHVQPGTMDIHRLVEPSPSAVRPGLDPAHAFGTPATVEVRGLAGTGGRIDAAGPPPTAGLSGGRADLPGTPLAAPPRIDALSGPPPVREPARGLDGPGIPVTAGRSGVLPDPHALVKEGPTVPPVHPAQVASGPPPGAGTHLPEPSTVDSALNLLHGPAPMRAGDRAVDPLPANGTVHAPVPIRRTDLPTGPGQGGPGRALNGHTPPNAPAPSRIHVQAPASTGRGRLTAAELDRAWHYDSERIGGAFGALDDPVRAQRIETWAAYTRARNDLARAEQTWTDLAHRQGESSRGPSAFEIAAERTYTAAVARVDRLEGALDRLGVHPGAMDRKLGELLLDSVRDRPRLVGGGPVHSKPIGDPNGAPVRGLVTLRDDIGQPIGLRVDTTGGAPRLLDETGAPLTVPVRPHQGGFEIDLGDGFYRFQPDGVIAESGRVLHGVDGQPLPGRFAVTPTTGPTRIETNGALHPVTAHGAGFQVADPAAHGAFHRFDAEGNPTAAGTPLFTAPGTPVPGTFLVTPAGGGQAIVEAAAHLRVTVEANGFRIADPGAEHAFHRFDRQGNLVATGTPLRDAGGIALPDRFLLRPAGGGATSVELTVGRFQVVADGTGFRIADPAAEHAFHRFDHNGALTGTGTPLRDAGGIALPDRFLLRPAGGGATSVELTVGRFQVVADGTGFRIADPAAEHAFHRFDHNGALTGTGTPLRDAGGIALPDRFLLRPAGGGATSVELTVGRFQVVADGTGFRVADPAAEHAFHRFDHNGALTGTGTPLRDAGGAALPDRFLLTPPHGGANTVEVTAGHYQVTVEANGFRIADQNAEHAFGRFDGHGALTETGAPARAVGGGALPDRFVVTPVGGGAVRGEVTGARYALTPHGTGFQFTDLQGAGAFHRFDNAGAVAETGVPLRTIDGRTTGHLGVTTTAGGAGRVEVRTGQTVPHLAVQPHGAGFHVTDQSVGRLGEFRTFTADGTMTRQGINIVRDGAPTGRQFVLTLPQDGTPRSWLLHDAAGPVANPGPFQRGTVDVSGAGGGRLRLLTDTGGEVFDSRPLAHGTTLDVVRRFDDSFGRGSQRPHWTEFGADGRVVDHGVRHADTSAVAWRDVSHTGGDRHEVRQALGGGDVVGLRSPLGHWTWHRYDSAGQRLAHGPRVRDADGGWTDRLAHGNPGEYVQRQWGPAHTPANASMYRQHDLTGGNRLDTWQQHSPHGKDAGRRERLPDGSTLETHRWSEQRPPHWVRRALAGVDRQVFEANGFLRSDTNFQLFTWTHMVGPNSSTGFRFVGMGDNVYDVAATGRIVRFTGKLDHGNTLTVGHGRVDLPAHTPQVNGATPWSEGTGKLSGHRRDVAPGANPDGRIWEDVFHPQRQGGDWYTPGGQGWRVARAGYADGTVKEFRLPIAPGTTDGSVAGRLGAHEGTDHWVLRDPHGTVLGRQDRWPVPGGGQGHRIEAHAPATPGRWHWSGYNARTDSRTWTWTDLDAPAGAPRTGIREFDKGFNGSETAFDDSFRDFTVDAAGVRSLVRDRRMLDGGGHVDSWRVPDPGAAGGFRWEWHKVDKFGNVRDYPAGRLERTWWRDDANAWVAGWHDGAVRFQDTVVPAAGPPTLVREIPAGALVSRVREYHPGGPLHVPSPHVWREFDFGTVVRERSALTTGGFLERDAWRGQWNRYDVHGNVVARRSDSGYVFDVLGGQRAPVGRELDYRGPVTEIRGWNRRVREANRMQWGGELHHPGTNATEALYQPYAKLAMQKIALEFTQEFLLEFMANLGVNAIVDAIAGTPFTGKDVLKAFANAAVGAGLKTGVGALVHDNRFGALQRSADWKNGLANLDSGKPWFRKPLNHDKHYSNEWAGNETATRWRGGTYDFAFNVPVAGLTSFVNGSMNAAVFGVVDKNGKTVYLTGGAAVYDGLLSMAAGVTAAASSSILKTALFAGGGGRLFHRQGVTEYVLQLPWRMLEKTFTAVLLKEYRMHDNPWYYAR</sequence>
<feature type="region of interest" description="Disordered" evidence="1">
    <location>
        <begin position="1865"/>
        <end position="1900"/>
    </location>
</feature>
<name>A0A8J7KWG5_9ACTN</name>